<dbReference type="Pfam" id="PF02770">
    <property type="entry name" value="Acyl-CoA_dh_M"/>
    <property type="match status" value="1"/>
</dbReference>
<feature type="region of interest" description="Disordered" evidence="6">
    <location>
        <begin position="375"/>
        <end position="408"/>
    </location>
</feature>
<dbReference type="InterPro" id="IPR046373">
    <property type="entry name" value="Acyl-CoA_Oxase/DH_mid-dom_sf"/>
</dbReference>
<organism evidence="10 11">
    <name type="scientific">Pseudomaricurvus hydrocarbonicus</name>
    <dbReference type="NCBI Taxonomy" id="1470433"/>
    <lineage>
        <taxon>Bacteria</taxon>
        <taxon>Pseudomonadati</taxon>
        <taxon>Pseudomonadota</taxon>
        <taxon>Gammaproteobacteria</taxon>
        <taxon>Cellvibrionales</taxon>
        <taxon>Cellvibrionaceae</taxon>
        <taxon>Pseudomaricurvus</taxon>
    </lineage>
</organism>
<sequence length="790" mass="86393">MSDDIIEILRESASDYLQAKVDINEQKGHVGLPRVRNRQQWQEIAELGWLGLALPESQGGSGMGIKAAASLCEIIGRRLFAEPYIAGALMPSVILGAAGDVAADSAEGLVSGAVHFALAWQEQVSEADNLTYGTRFEAFPEGGQVAGMLHGRKRFVCAVEDDGVLLVAATTPEGTAIVAVNANADGITVQRVATAQGHYAEVTFKNTPVRDYPLLQGAVADAALEKALAWGRVAAAAQLAGLARGALETTCDYVGQRRQFDRALSSFQSVAHRCADMRINVELADAAWSAAALELDLTERPAACASVYAAKARAGEVATMAGRTAVQLHGAMGFTEECDIGLFLRAAMQYNSWLGVPTGLLRQFMAHTIQPEFGAVTDNSSGASGGEMDRTGQTTETESNRELAGNRDALTDEQFRQELRTFLAANFPAEWRQNFHRPFRRLRGEQQVHWLRILNDSGWRAPAWPREYGGMGLSFRKQLIYHEELEHAGVARVIDLGESQLGPTLILLGSDEQRAHYLPKILNCEHVWCQGYSEPNAGSDLASLRTSAVLDGDEFVVNGQKIWTTHANDSTHIFTLVRTGKYEKKQQGISFLLIDLQTPGITVRPILNLAGEDEFCEVFFDNVRVPRENLVGELDQGWKVAKSLLGYERIWIGSPALITKALELSSQLLAMRELDIDCGARDRFAKLCADLHDYRLLYARICDDIADSGREPGPEVSMLKLYASELLQRVTEFNVEAAAEWGGVVGDTRIGDTLIDLHWQLMMSRPVTIFAGANEVQRDIIAKAVLKLPA</sequence>
<evidence type="ECO:0000256" key="3">
    <source>
        <dbReference type="ARBA" id="ARBA00022630"/>
    </source>
</evidence>
<gene>
    <name evidence="10" type="ORF">G8770_13915</name>
</gene>
<evidence type="ECO:0000256" key="6">
    <source>
        <dbReference type="SAM" id="MobiDB-lite"/>
    </source>
</evidence>
<proteinExistence type="inferred from homology"/>
<evidence type="ECO:0000313" key="10">
    <source>
        <dbReference type="EMBL" id="NHO66641.1"/>
    </source>
</evidence>
<keyword evidence="4" id="KW-0274">FAD</keyword>
<dbReference type="Gene3D" id="2.40.110.10">
    <property type="entry name" value="Butyryl-CoA Dehydrogenase, subunit A, domain 2"/>
    <property type="match status" value="2"/>
</dbReference>
<dbReference type="Gene3D" id="1.10.540.10">
    <property type="entry name" value="Acyl-CoA dehydrogenase/oxidase, N-terminal domain"/>
    <property type="match status" value="2"/>
</dbReference>
<dbReference type="SUPFAM" id="SSF56645">
    <property type="entry name" value="Acyl-CoA dehydrogenase NM domain-like"/>
    <property type="match status" value="2"/>
</dbReference>
<evidence type="ECO:0000259" key="7">
    <source>
        <dbReference type="Pfam" id="PF00441"/>
    </source>
</evidence>
<dbReference type="PANTHER" id="PTHR43292:SF3">
    <property type="entry name" value="ACYL-COA DEHYDROGENASE FADE29"/>
    <property type="match status" value="1"/>
</dbReference>
<evidence type="ECO:0000256" key="1">
    <source>
        <dbReference type="ARBA" id="ARBA00001974"/>
    </source>
</evidence>
<keyword evidence="11" id="KW-1185">Reference proteome</keyword>
<feature type="compositionally biased region" description="Basic and acidic residues" evidence="6">
    <location>
        <begin position="398"/>
        <end position="408"/>
    </location>
</feature>
<dbReference type="SUPFAM" id="SSF47203">
    <property type="entry name" value="Acyl-CoA dehydrogenase C-terminal domain-like"/>
    <property type="match status" value="2"/>
</dbReference>
<comment type="similarity">
    <text evidence="2">Belongs to the acyl-CoA dehydrogenase family.</text>
</comment>
<dbReference type="InterPro" id="IPR052161">
    <property type="entry name" value="Mycobact_Acyl-CoA_DH"/>
</dbReference>
<comment type="cofactor">
    <cofactor evidence="1">
        <name>FAD</name>
        <dbReference type="ChEBI" id="CHEBI:57692"/>
    </cofactor>
</comment>
<reference evidence="10" key="1">
    <citation type="submission" date="2020-03" db="EMBL/GenBank/DDBJ databases">
        <authorList>
            <person name="Guo F."/>
        </authorList>
    </citation>
    <scope>NUCLEOTIDE SEQUENCE</scope>
    <source>
        <strain evidence="10">JCM 30134</strain>
    </source>
</reference>
<evidence type="ECO:0000313" key="11">
    <source>
        <dbReference type="Proteomes" id="UP000787472"/>
    </source>
</evidence>
<dbReference type="InterPro" id="IPR036250">
    <property type="entry name" value="AcylCo_DH-like_C"/>
</dbReference>
<dbReference type="InterPro" id="IPR013786">
    <property type="entry name" value="AcylCoA_DH/ox_N"/>
</dbReference>
<evidence type="ECO:0000259" key="8">
    <source>
        <dbReference type="Pfam" id="PF02770"/>
    </source>
</evidence>
<dbReference type="Pfam" id="PF00441">
    <property type="entry name" value="Acyl-CoA_dh_1"/>
    <property type="match status" value="2"/>
</dbReference>
<name>A0A9E5JXX2_9GAMM</name>
<dbReference type="Gene3D" id="1.20.140.10">
    <property type="entry name" value="Butyryl-CoA Dehydrogenase, subunit A, domain 3"/>
    <property type="match status" value="2"/>
</dbReference>
<evidence type="ECO:0000256" key="5">
    <source>
        <dbReference type="ARBA" id="ARBA00023002"/>
    </source>
</evidence>
<dbReference type="Pfam" id="PF02771">
    <property type="entry name" value="Acyl-CoA_dh_N"/>
    <property type="match status" value="2"/>
</dbReference>
<comment type="caution">
    <text evidence="10">The sequence shown here is derived from an EMBL/GenBank/DDBJ whole genome shotgun (WGS) entry which is preliminary data.</text>
</comment>
<dbReference type="InterPro" id="IPR009100">
    <property type="entry name" value="AcylCoA_DH/oxidase_NM_dom_sf"/>
</dbReference>
<feature type="domain" description="Acyl-CoA dehydrogenase/oxidase C-terminal" evidence="7">
    <location>
        <begin position="225"/>
        <end position="355"/>
    </location>
</feature>
<keyword evidence="5" id="KW-0560">Oxidoreductase</keyword>
<dbReference type="InterPro" id="IPR006091">
    <property type="entry name" value="Acyl-CoA_Oxase/DH_mid-dom"/>
</dbReference>
<dbReference type="InterPro" id="IPR037069">
    <property type="entry name" value="AcylCoA_DH/ox_N_sf"/>
</dbReference>
<dbReference type="GO" id="GO:0050660">
    <property type="term" value="F:flavin adenine dinucleotide binding"/>
    <property type="evidence" value="ECO:0007669"/>
    <property type="project" value="InterPro"/>
</dbReference>
<evidence type="ECO:0000256" key="4">
    <source>
        <dbReference type="ARBA" id="ARBA00022827"/>
    </source>
</evidence>
<dbReference type="Proteomes" id="UP000787472">
    <property type="component" value="Unassembled WGS sequence"/>
</dbReference>
<feature type="domain" description="Acyl-CoA dehydrogenase/oxidase N-terminal" evidence="9">
    <location>
        <begin position="412"/>
        <end position="523"/>
    </location>
</feature>
<feature type="domain" description="Acyl-CoA dehydrogenase/oxidase N-terminal" evidence="9">
    <location>
        <begin position="8"/>
        <end position="78"/>
    </location>
</feature>
<evidence type="ECO:0000259" key="9">
    <source>
        <dbReference type="Pfam" id="PF02771"/>
    </source>
</evidence>
<accession>A0A9E5JXX2</accession>
<dbReference type="FunFam" id="2.40.110.10:FF:000011">
    <property type="entry name" value="Acyl-CoA dehydrogenase FadE34"/>
    <property type="match status" value="1"/>
</dbReference>
<dbReference type="GO" id="GO:0016627">
    <property type="term" value="F:oxidoreductase activity, acting on the CH-CH group of donors"/>
    <property type="evidence" value="ECO:0007669"/>
    <property type="project" value="InterPro"/>
</dbReference>
<evidence type="ECO:0000256" key="2">
    <source>
        <dbReference type="ARBA" id="ARBA00009347"/>
    </source>
</evidence>
<dbReference type="RefSeq" id="WP_167187876.1">
    <property type="nucleotide sequence ID" value="NZ_JAAONZ010000011.1"/>
</dbReference>
<dbReference type="EMBL" id="JAAONZ010000011">
    <property type="protein sequence ID" value="NHO66641.1"/>
    <property type="molecule type" value="Genomic_DNA"/>
</dbReference>
<keyword evidence="3" id="KW-0285">Flavoprotein</keyword>
<dbReference type="InterPro" id="IPR009075">
    <property type="entry name" value="AcylCo_DH/oxidase_C"/>
</dbReference>
<protein>
    <submittedName>
        <fullName evidence="10">Acyl-CoA dehydrogenase</fullName>
    </submittedName>
</protein>
<dbReference type="GO" id="GO:0005886">
    <property type="term" value="C:plasma membrane"/>
    <property type="evidence" value="ECO:0007669"/>
    <property type="project" value="TreeGrafter"/>
</dbReference>
<feature type="domain" description="Acyl-CoA oxidase/dehydrogenase middle" evidence="8">
    <location>
        <begin position="529"/>
        <end position="623"/>
    </location>
</feature>
<feature type="domain" description="Acyl-CoA dehydrogenase/oxidase C-terminal" evidence="7">
    <location>
        <begin position="635"/>
        <end position="786"/>
    </location>
</feature>
<dbReference type="AlphaFoldDB" id="A0A9E5JXX2"/>
<dbReference type="PANTHER" id="PTHR43292">
    <property type="entry name" value="ACYL-COA DEHYDROGENASE"/>
    <property type="match status" value="1"/>
</dbReference>